<evidence type="ECO:0000313" key="3">
    <source>
        <dbReference type="Proteomes" id="UP000515514"/>
    </source>
</evidence>
<dbReference type="KEGG" id="alti:ALE3EI_2465"/>
<dbReference type="Proteomes" id="UP000515514">
    <property type="component" value="Chromosome"/>
</dbReference>
<dbReference type="EMBL" id="CP052909">
    <property type="protein sequence ID" value="QNJ99001.1"/>
    <property type="molecule type" value="Genomic_DNA"/>
</dbReference>
<evidence type="ECO:0000313" key="2">
    <source>
        <dbReference type="EMBL" id="QNJ99001.1"/>
    </source>
</evidence>
<organism evidence="2 3">
    <name type="scientific">Constantimarinum furrinae</name>
    <dbReference type="NCBI Taxonomy" id="2562285"/>
    <lineage>
        <taxon>Bacteria</taxon>
        <taxon>Pseudomonadati</taxon>
        <taxon>Bacteroidota</taxon>
        <taxon>Flavobacteriia</taxon>
        <taxon>Flavobacteriales</taxon>
        <taxon>Flavobacteriaceae</taxon>
        <taxon>Altibacter/Constantimarinum group</taxon>
        <taxon>Constantimarinum</taxon>
    </lineage>
</organism>
<keyword evidence="1" id="KW-0472">Membrane</keyword>
<sequence>MSYKTIINSTKGIKIERLDENLWSAQSRPHGFPLCPKLKFKISENQQLIIVKHDLLRPFLLNSIIVTIIYIGIYLLSKHSVGLIELLYMILGSIIFVLLLIILIYYLTRIGVQNIKIRAYNNP</sequence>
<gene>
    <name evidence="2" type="ORF">ALE3EI_2465</name>
</gene>
<reference evidence="2 3" key="1">
    <citation type="submission" date="2020-04" db="EMBL/GenBank/DDBJ databases">
        <title>Genome sequence of Altibacter aquimarinus strain ALE3EI.</title>
        <authorList>
            <person name="Oh H.-M."/>
            <person name="Jang D."/>
        </authorList>
    </citation>
    <scope>NUCLEOTIDE SEQUENCE [LARGE SCALE GENOMIC DNA]</scope>
    <source>
        <strain evidence="2 3">ALE3EI</strain>
    </source>
</reference>
<name>A0A7G8PXD5_9FLAO</name>
<feature type="transmembrane region" description="Helical" evidence="1">
    <location>
        <begin position="59"/>
        <end position="76"/>
    </location>
</feature>
<dbReference type="AlphaFoldDB" id="A0A7G8PXD5"/>
<proteinExistence type="predicted"/>
<dbReference type="RefSeq" id="WP_186989130.1">
    <property type="nucleotide sequence ID" value="NZ_CP052909.1"/>
</dbReference>
<keyword evidence="3" id="KW-1185">Reference proteome</keyword>
<accession>A0A7G8PXD5</accession>
<keyword evidence="1" id="KW-0812">Transmembrane</keyword>
<feature type="transmembrane region" description="Helical" evidence="1">
    <location>
        <begin position="88"/>
        <end position="108"/>
    </location>
</feature>
<protein>
    <submittedName>
        <fullName evidence="2">Uncharacterized protein</fullName>
    </submittedName>
</protein>
<evidence type="ECO:0000256" key="1">
    <source>
        <dbReference type="SAM" id="Phobius"/>
    </source>
</evidence>
<keyword evidence="1" id="KW-1133">Transmembrane helix</keyword>